<proteinExistence type="predicted"/>
<gene>
    <name evidence="1" type="ORF">F5876DRAFT_32565</name>
</gene>
<name>A0ACC1UCF0_9AGAR</name>
<evidence type="ECO:0000313" key="1">
    <source>
        <dbReference type="EMBL" id="KAJ3814625.1"/>
    </source>
</evidence>
<accession>A0ACC1UCF0</accession>
<reference evidence="1" key="1">
    <citation type="submission" date="2022-09" db="EMBL/GenBank/DDBJ databases">
        <title>A Global Phylogenomic Analysis of the Shiitake Genus Lentinula.</title>
        <authorList>
            <consortium name="DOE Joint Genome Institute"/>
            <person name="Sierra-Patev S."/>
            <person name="Min B."/>
            <person name="Naranjo-Ortiz M."/>
            <person name="Looney B."/>
            <person name="Konkel Z."/>
            <person name="Slot J.C."/>
            <person name="Sakamoto Y."/>
            <person name="Steenwyk J.L."/>
            <person name="Rokas A."/>
            <person name="Carro J."/>
            <person name="Camarero S."/>
            <person name="Ferreira P."/>
            <person name="Molpeceres G."/>
            <person name="Ruiz-Duenas F.J."/>
            <person name="Serrano A."/>
            <person name="Henrissat B."/>
            <person name="Drula E."/>
            <person name="Hughes K.W."/>
            <person name="Mata J.L."/>
            <person name="Ishikawa N.K."/>
            <person name="Vargas-Isla R."/>
            <person name="Ushijima S."/>
            <person name="Smith C.A."/>
            <person name="Ahrendt S."/>
            <person name="Andreopoulos W."/>
            <person name="He G."/>
            <person name="Labutti K."/>
            <person name="Lipzen A."/>
            <person name="Ng V."/>
            <person name="Riley R."/>
            <person name="Sandor L."/>
            <person name="Barry K."/>
            <person name="Martinez A.T."/>
            <person name="Xiao Y."/>
            <person name="Gibbons J.G."/>
            <person name="Terashima K."/>
            <person name="Grigoriev I.V."/>
            <person name="Hibbett D.S."/>
        </authorList>
    </citation>
    <scope>NUCLEOTIDE SEQUENCE</scope>
    <source>
        <strain evidence="1">TMI1499</strain>
    </source>
</reference>
<protein>
    <submittedName>
        <fullName evidence="1">Kinase-like domain-containing protein</fullName>
    </submittedName>
</protein>
<sequence>MPATPTSRTISRKLKKILKAFTWRVATKRCRKLQSACSSSNSRTEPISPRPEVYIPGHVWDSQNPSERYASVGDLCAHIGDQLPIHLVKWIARDVLRGLANLHESRGKAHGDLSQDCILISPQNMKMLISQFYYADAQSQHTMPQSEMSHTETHPILLNMDTVVVPAAPNRPRHNPFCDSFGMRPPEALLDAPQGISADIWTLACVLYGLITGESLIDPFFQTLELGLTPEESHLIQIIEICGEFPRDVAKSGANGCKWFHDDGTIRLKTTYYPVTLKDILHSRIEPSEITHTADLLRSMLRLRPQERAQAVDLLNHPWFHDVDERG</sequence>
<organism evidence="1 2">
    <name type="scientific">Lentinula aff. lateritia</name>
    <dbReference type="NCBI Taxonomy" id="2804960"/>
    <lineage>
        <taxon>Eukaryota</taxon>
        <taxon>Fungi</taxon>
        <taxon>Dikarya</taxon>
        <taxon>Basidiomycota</taxon>
        <taxon>Agaricomycotina</taxon>
        <taxon>Agaricomycetes</taxon>
        <taxon>Agaricomycetidae</taxon>
        <taxon>Agaricales</taxon>
        <taxon>Marasmiineae</taxon>
        <taxon>Omphalotaceae</taxon>
        <taxon>Lentinula</taxon>
    </lineage>
</organism>
<dbReference type="Proteomes" id="UP001163835">
    <property type="component" value="Unassembled WGS sequence"/>
</dbReference>
<dbReference type="EMBL" id="MU794964">
    <property type="protein sequence ID" value="KAJ3814625.1"/>
    <property type="molecule type" value="Genomic_DNA"/>
</dbReference>
<evidence type="ECO:0000313" key="2">
    <source>
        <dbReference type="Proteomes" id="UP001163835"/>
    </source>
</evidence>
<comment type="caution">
    <text evidence="1">The sequence shown here is derived from an EMBL/GenBank/DDBJ whole genome shotgun (WGS) entry which is preliminary data.</text>
</comment>
<keyword evidence="2" id="KW-1185">Reference proteome</keyword>